<organism evidence="13 14">
    <name type="scientific">Musa balbisiana</name>
    <name type="common">Banana</name>
    <dbReference type="NCBI Taxonomy" id="52838"/>
    <lineage>
        <taxon>Eukaryota</taxon>
        <taxon>Viridiplantae</taxon>
        <taxon>Streptophyta</taxon>
        <taxon>Embryophyta</taxon>
        <taxon>Tracheophyta</taxon>
        <taxon>Spermatophyta</taxon>
        <taxon>Magnoliopsida</taxon>
        <taxon>Liliopsida</taxon>
        <taxon>Zingiberales</taxon>
        <taxon>Musaceae</taxon>
        <taxon>Musa</taxon>
    </lineage>
</organism>
<evidence type="ECO:0000256" key="7">
    <source>
        <dbReference type="ARBA" id="ARBA00022786"/>
    </source>
</evidence>
<comment type="domain">
    <text evidence="11">The RING-type zinc finger domain is responsible for E3 ligase activity.</text>
</comment>
<dbReference type="AlphaFoldDB" id="A0A4S8I8J3"/>
<dbReference type="InterPro" id="IPR017907">
    <property type="entry name" value="Znf_RING_CS"/>
</dbReference>
<dbReference type="SUPFAM" id="SSF57850">
    <property type="entry name" value="RING/U-box"/>
    <property type="match status" value="1"/>
</dbReference>
<dbReference type="UniPathway" id="UPA00143"/>
<protein>
    <recommendedName>
        <fullName evidence="11">E3 ubiquitin-protein ligase RMA</fullName>
        <ecNumber evidence="11">2.3.2.27</ecNumber>
    </recommendedName>
    <alternativeName>
        <fullName evidence="11">Protein RING membrane-anchor</fullName>
    </alternativeName>
    <alternativeName>
        <fullName evidence="11">RING-type E3 ubiquitin transferase RMA</fullName>
    </alternativeName>
</protein>
<evidence type="ECO:0000256" key="9">
    <source>
        <dbReference type="ARBA" id="ARBA00023136"/>
    </source>
</evidence>
<dbReference type="GO" id="GO:0061630">
    <property type="term" value="F:ubiquitin protein ligase activity"/>
    <property type="evidence" value="ECO:0007669"/>
    <property type="project" value="UniProtKB-UniRule"/>
</dbReference>
<keyword evidence="4 11" id="KW-0808">Transferase</keyword>
<feature type="domain" description="RING-type" evidence="12">
    <location>
        <begin position="123"/>
        <end position="165"/>
    </location>
</feature>
<proteinExistence type="predicted"/>
<evidence type="ECO:0000256" key="11">
    <source>
        <dbReference type="RuleBase" id="RU369090"/>
    </source>
</evidence>
<dbReference type="SMART" id="SM00184">
    <property type="entry name" value="RING"/>
    <property type="match status" value="1"/>
</dbReference>
<comment type="caution">
    <text evidence="13">The sequence shown here is derived from an EMBL/GenBank/DDBJ whole genome shotgun (WGS) entry which is preliminary data.</text>
</comment>
<dbReference type="EC" id="2.3.2.27" evidence="11"/>
<dbReference type="STRING" id="52838.A0A4S8I8J3"/>
<comment type="subcellular location">
    <subcellularLocation>
        <location evidence="2">Endomembrane system</location>
    </subcellularLocation>
    <subcellularLocation>
        <location evidence="11">Endoplasmic reticulum membrane</location>
        <topology evidence="11">Single-pass type IV membrane protein</topology>
    </subcellularLocation>
</comment>
<keyword evidence="11" id="KW-0256">Endoplasmic reticulum</keyword>
<dbReference type="GO" id="GO:0006511">
    <property type="term" value="P:ubiquitin-dependent protein catabolic process"/>
    <property type="evidence" value="ECO:0007669"/>
    <property type="project" value="UniProtKB-UniRule"/>
</dbReference>
<comment type="catalytic activity">
    <reaction evidence="1 11">
        <text>S-ubiquitinyl-[E2 ubiquitin-conjugating enzyme]-L-cysteine + [acceptor protein]-L-lysine = [E2 ubiquitin-conjugating enzyme]-L-cysteine + N(6)-ubiquitinyl-[acceptor protein]-L-lysine.</text>
        <dbReference type="EC" id="2.3.2.27"/>
    </reaction>
</comment>
<gene>
    <name evidence="13" type="ORF">C4D60_Mb02t05850</name>
</gene>
<reference evidence="13 14" key="1">
    <citation type="journal article" date="2019" name="Nat. Plants">
        <title>Genome sequencing of Musa balbisiana reveals subgenome evolution and function divergence in polyploid bananas.</title>
        <authorList>
            <person name="Yao X."/>
        </authorList>
    </citation>
    <scope>NUCLEOTIDE SEQUENCE [LARGE SCALE GENOMIC DNA]</scope>
    <source>
        <strain evidence="14">cv. DH-PKW</strain>
        <tissue evidence="13">Leaves</tissue>
    </source>
</reference>
<keyword evidence="7 11" id="KW-0833">Ubl conjugation pathway</keyword>
<evidence type="ECO:0000256" key="8">
    <source>
        <dbReference type="ARBA" id="ARBA00022833"/>
    </source>
</evidence>
<keyword evidence="14" id="KW-1185">Reference proteome</keyword>
<dbReference type="Proteomes" id="UP000317650">
    <property type="component" value="Chromosome 2"/>
</dbReference>
<evidence type="ECO:0000256" key="6">
    <source>
        <dbReference type="ARBA" id="ARBA00022771"/>
    </source>
</evidence>
<evidence type="ECO:0000256" key="10">
    <source>
        <dbReference type="PROSITE-ProRule" id="PRU00175"/>
    </source>
</evidence>
<keyword evidence="9 11" id="KW-0472">Membrane</keyword>
<dbReference type="GO" id="GO:0008270">
    <property type="term" value="F:zinc ion binding"/>
    <property type="evidence" value="ECO:0007669"/>
    <property type="project" value="UniProtKB-KW"/>
</dbReference>
<keyword evidence="5 11" id="KW-0479">Metal-binding</keyword>
<evidence type="ECO:0000256" key="3">
    <source>
        <dbReference type="ARBA" id="ARBA00004906"/>
    </source>
</evidence>
<dbReference type="GO" id="GO:0005789">
    <property type="term" value="C:endoplasmic reticulum membrane"/>
    <property type="evidence" value="ECO:0007669"/>
    <property type="project" value="UniProtKB-SubCell"/>
</dbReference>
<dbReference type="InterPro" id="IPR013083">
    <property type="entry name" value="Znf_RING/FYVE/PHD"/>
</dbReference>
<dbReference type="EMBL" id="PYDT01000011">
    <property type="protein sequence ID" value="THU44290.1"/>
    <property type="molecule type" value="Genomic_DNA"/>
</dbReference>
<evidence type="ECO:0000313" key="13">
    <source>
        <dbReference type="EMBL" id="THU44290.1"/>
    </source>
</evidence>
<accession>A0A4S8I8J3</accession>
<evidence type="ECO:0000256" key="1">
    <source>
        <dbReference type="ARBA" id="ARBA00000900"/>
    </source>
</evidence>
<dbReference type="PROSITE" id="PS00518">
    <property type="entry name" value="ZF_RING_1"/>
    <property type="match status" value="1"/>
</dbReference>
<evidence type="ECO:0000256" key="4">
    <source>
        <dbReference type="ARBA" id="ARBA00022679"/>
    </source>
</evidence>
<dbReference type="PANTHER" id="PTHR12313">
    <property type="entry name" value="E3 UBIQUITIN-PROTEIN LIGASE RNF5-RELATED"/>
    <property type="match status" value="1"/>
</dbReference>
<sequence length="334" mass="37088">MCRLVLFSSPGWGWGWGRYHRRAEEAPPVVLPSPSRLVYQGVAGFAVGVQCTAIETERSDRFFLDLEIGLRVRMEEVEGMPRAYIHRACSCKEKPEEKDLSTKSGISDDAASPASSMNGCFDCNICLDFVVDPVVTLCGHLYCWPCIYKWMQVESMSPGQCPVCKASLSQDTLVPLYGRGGQSPLADSEVPHRPNLHRDHAVISSVVDHRPRGTEDAAYVDQYQPTQQPPFRRHQHHYSGYASLLGSSYTSGGSSSLLFAPLFRSTAGGVLGGLAILPWAQRNHGMNTYYASPYPFASGSNNPRLLRHQMQVESSLHQICLFLFFCALLCLFLF</sequence>
<evidence type="ECO:0000256" key="5">
    <source>
        <dbReference type="ARBA" id="ARBA00022723"/>
    </source>
</evidence>
<name>A0A4S8I8J3_MUSBA</name>
<comment type="function">
    <text evidence="11">E3 ubiquitin-protein ligase.</text>
</comment>
<dbReference type="Pfam" id="PF00097">
    <property type="entry name" value="zf-C3HC4"/>
    <property type="match status" value="1"/>
</dbReference>
<dbReference type="InterPro" id="IPR001841">
    <property type="entry name" value="Znf_RING"/>
</dbReference>
<dbReference type="InterPro" id="IPR018957">
    <property type="entry name" value="Znf_C3HC4_RING-type"/>
</dbReference>
<dbReference type="InterPro" id="IPR045103">
    <property type="entry name" value="RNF5/RNF185-like"/>
</dbReference>
<evidence type="ECO:0000256" key="2">
    <source>
        <dbReference type="ARBA" id="ARBA00004308"/>
    </source>
</evidence>
<keyword evidence="8 11" id="KW-0862">Zinc</keyword>
<evidence type="ECO:0000313" key="14">
    <source>
        <dbReference type="Proteomes" id="UP000317650"/>
    </source>
</evidence>
<evidence type="ECO:0000259" key="12">
    <source>
        <dbReference type="PROSITE" id="PS50089"/>
    </source>
</evidence>
<keyword evidence="11" id="KW-1133">Transmembrane helix</keyword>
<keyword evidence="11" id="KW-0812">Transmembrane</keyword>
<dbReference type="PROSITE" id="PS50089">
    <property type="entry name" value="ZF_RING_2"/>
    <property type="match status" value="1"/>
</dbReference>
<dbReference type="Gene3D" id="3.30.40.10">
    <property type="entry name" value="Zinc/RING finger domain, C3HC4 (zinc finger)"/>
    <property type="match status" value="1"/>
</dbReference>
<keyword evidence="6 10" id="KW-0863">Zinc-finger</keyword>
<feature type="transmembrane region" description="Helical" evidence="11">
    <location>
        <begin position="315"/>
        <end position="333"/>
    </location>
</feature>
<comment type="pathway">
    <text evidence="3 11">Protein modification; protein ubiquitination.</text>
</comment>
<dbReference type="GO" id="GO:0016567">
    <property type="term" value="P:protein ubiquitination"/>
    <property type="evidence" value="ECO:0007669"/>
    <property type="project" value="UniProtKB-UniPathway"/>
</dbReference>